<keyword evidence="3" id="KW-0732">Signal</keyword>
<dbReference type="Pfam" id="PF17808">
    <property type="entry name" value="fn3_PAP"/>
    <property type="match status" value="1"/>
</dbReference>
<dbReference type="PANTHER" id="PTHR45778:SF3">
    <property type="entry name" value="PURPLE ACID PHOSPHATASE"/>
    <property type="match status" value="1"/>
</dbReference>
<evidence type="ECO:0000256" key="1">
    <source>
        <dbReference type="ARBA" id="ARBA00004613"/>
    </source>
</evidence>
<dbReference type="Gene3D" id="2.60.40.380">
    <property type="entry name" value="Purple acid phosphatase-like, N-terminal"/>
    <property type="match status" value="1"/>
</dbReference>
<keyword evidence="7" id="KW-1185">Reference proteome</keyword>
<dbReference type="Proteomes" id="UP001485043">
    <property type="component" value="Unassembled WGS sequence"/>
</dbReference>
<feature type="domain" description="Purple acid phosphatase Fn3-like" evidence="5">
    <location>
        <begin position="61"/>
        <end position="152"/>
    </location>
</feature>
<evidence type="ECO:0000256" key="2">
    <source>
        <dbReference type="ARBA" id="ARBA00022525"/>
    </source>
</evidence>
<evidence type="ECO:0000259" key="5">
    <source>
        <dbReference type="Pfam" id="PF17808"/>
    </source>
</evidence>
<comment type="caution">
    <text evidence="6">The sequence shown here is derived from an EMBL/GenBank/DDBJ whole genome shotgun (WGS) entry which is preliminary data.</text>
</comment>
<comment type="subcellular location">
    <subcellularLocation>
        <location evidence="1">Secreted</location>
    </subcellularLocation>
</comment>
<dbReference type="InterPro" id="IPR040974">
    <property type="entry name" value="Fn3_PAP"/>
</dbReference>
<dbReference type="PANTHER" id="PTHR45778">
    <property type="entry name" value="PURPLE ACID PHOSPHATASE-RELATED"/>
    <property type="match status" value="1"/>
</dbReference>
<dbReference type="SUPFAM" id="SSF49363">
    <property type="entry name" value="Purple acid phosphatase, N-terminal domain"/>
    <property type="match status" value="1"/>
</dbReference>
<keyword evidence="2" id="KW-0964">Secreted</keyword>
<dbReference type="GO" id="GO:0005576">
    <property type="term" value="C:extracellular region"/>
    <property type="evidence" value="ECO:0007669"/>
    <property type="project" value="UniProtKB-SubCell"/>
</dbReference>
<feature type="domain" description="Purple acid phosphatase N-terminal" evidence="4">
    <location>
        <begin position="156"/>
        <end position="259"/>
    </location>
</feature>
<evidence type="ECO:0000313" key="6">
    <source>
        <dbReference type="EMBL" id="KAK9865854.1"/>
    </source>
</evidence>
<dbReference type="GO" id="GO:0003993">
    <property type="term" value="F:acid phosphatase activity"/>
    <property type="evidence" value="ECO:0007669"/>
    <property type="project" value="InterPro"/>
</dbReference>
<feature type="chain" id="PRO_5043901116" description="Purple acid phosphatase N-terminal domain-containing protein" evidence="3">
    <location>
        <begin position="23"/>
        <end position="268"/>
    </location>
</feature>
<name>A0AAW1TAL3_9CHLO</name>
<dbReference type="InterPro" id="IPR015914">
    <property type="entry name" value="PAPs_N"/>
</dbReference>
<evidence type="ECO:0000256" key="3">
    <source>
        <dbReference type="SAM" id="SignalP"/>
    </source>
</evidence>
<feature type="signal peptide" evidence="3">
    <location>
        <begin position="1"/>
        <end position="22"/>
    </location>
</feature>
<proteinExistence type="predicted"/>
<evidence type="ECO:0000313" key="7">
    <source>
        <dbReference type="Proteomes" id="UP001485043"/>
    </source>
</evidence>
<reference evidence="6 7" key="1">
    <citation type="journal article" date="2024" name="Nat. Commun.">
        <title>Phylogenomics reveals the evolutionary origins of lichenization in chlorophyte algae.</title>
        <authorList>
            <person name="Puginier C."/>
            <person name="Libourel C."/>
            <person name="Otte J."/>
            <person name="Skaloud P."/>
            <person name="Haon M."/>
            <person name="Grisel S."/>
            <person name="Petersen M."/>
            <person name="Berrin J.G."/>
            <person name="Delaux P.M."/>
            <person name="Dal Grande F."/>
            <person name="Keller J."/>
        </authorList>
    </citation>
    <scope>NUCLEOTIDE SEQUENCE [LARGE SCALE GENOMIC DNA]</scope>
    <source>
        <strain evidence="6 7">SAG 2523</strain>
    </source>
</reference>
<protein>
    <recommendedName>
        <fullName evidence="8">Purple acid phosphatase N-terminal domain-containing protein</fullName>
    </recommendedName>
</protein>
<sequence>MFVKKALLLPGLLLVVGYDCFAHMVEHNPLEAFQKSQWLNHVDYSPYNISLDVSRSRLPAEGGWVEVTWSNVPYPGSDDLLALFVPAEANPRETSFAKYQWAIASPDHLPHGKGTLRFHLLNMRTDVCFAFIRNPKEWSVVAAQSDIISFENFNIPLQGHLALTGIPGEMLVQWTTRDLGNPEVRFGTASGQLEHTVAARETVTYARDELCGPPASTVGYVDPGRMHRALLQDLQPDTRYFYQYGDKDFGFSPEGSFVTAPPTGPGAR</sequence>
<dbReference type="AlphaFoldDB" id="A0AAW1TAL3"/>
<dbReference type="InterPro" id="IPR008963">
    <property type="entry name" value="Purple_acid_Pase-like_N"/>
</dbReference>
<evidence type="ECO:0000259" key="4">
    <source>
        <dbReference type="Pfam" id="PF16656"/>
    </source>
</evidence>
<evidence type="ECO:0008006" key="8">
    <source>
        <dbReference type="Google" id="ProtNLM"/>
    </source>
</evidence>
<organism evidence="6 7">
    <name type="scientific">Apatococcus fuscideae</name>
    <dbReference type="NCBI Taxonomy" id="2026836"/>
    <lineage>
        <taxon>Eukaryota</taxon>
        <taxon>Viridiplantae</taxon>
        <taxon>Chlorophyta</taxon>
        <taxon>core chlorophytes</taxon>
        <taxon>Trebouxiophyceae</taxon>
        <taxon>Chlorellales</taxon>
        <taxon>Chlorellaceae</taxon>
        <taxon>Apatococcus</taxon>
    </lineage>
</organism>
<gene>
    <name evidence="6" type="ORF">WJX84_004676</name>
</gene>
<accession>A0AAW1TAL3</accession>
<dbReference type="Pfam" id="PF16656">
    <property type="entry name" value="Pur_ac_phosph_N"/>
    <property type="match status" value="1"/>
</dbReference>
<dbReference type="EMBL" id="JALJOV010000211">
    <property type="protein sequence ID" value="KAK9865854.1"/>
    <property type="molecule type" value="Genomic_DNA"/>
</dbReference>
<dbReference type="GO" id="GO:0046872">
    <property type="term" value="F:metal ion binding"/>
    <property type="evidence" value="ECO:0007669"/>
    <property type="project" value="InterPro"/>
</dbReference>